<evidence type="ECO:0000256" key="2">
    <source>
        <dbReference type="ARBA" id="ARBA00022840"/>
    </source>
</evidence>
<dbReference type="GO" id="GO:0005524">
    <property type="term" value="F:ATP binding"/>
    <property type="evidence" value="ECO:0007669"/>
    <property type="project" value="UniProtKB-KW"/>
</dbReference>
<keyword evidence="1" id="KW-0547">Nucleotide-binding</keyword>
<dbReference type="GO" id="GO:0030687">
    <property type="term" value="C:preribosome, large subunit precursor"/>
    <property type="evidence" value="ECO:0007669"/>
    <property type="project" value="TreeGrafter"/>
</dbReference>
<feature type="domain" description="Midasin AAA lid" evidence="3">
    <location>
        <begin position="3"/>
        <end position="69"/>
    </location>
</feature>
<dbReference type="OrthoDB" id="5186at2759"/>
<dbReference type="GO" id="GO:0000055">
    <property type="term" value="P:ribosomal large subunit export from nucleus"/>
    <property type="evidence" value="ECO:0007669"/>
    <property type="project" value="TreeGrafter"/>
</dbReference>
<accession>A0A8S1JEJ4</accession>
<evidence type="ECO:0000313" key="5">
    <source>
        <dbReference type="Proteomes" id="UP000708148"/>
    </source>
</evidence>
<comment type="caution">
    <text evidence="4">The sequence shown here is derived from an EMBL/GenBank/DDBJ whole genome shotgun (WGS) entry which is preliminary data.</text>
</comment>
<evidence type="ECO:0000256" key="1">
    <source>
        <dbReference type="ARBA" id="ARBA00022741"/>
    </source>
</evidence>
<protein>
    <recommendedName>
        <fullName evidence="3">Midasin AAA lid domain-containing protein</fullName>
    </recommendedName>
</protein>
<evidence type="ECO:0000259" key="3">
    <source>
        <dbReference type="Pfam" id="PF17865"/>
    </source>
</evidence>
<keyword evidence="2" id="KW-0067">ATP-binding</keyword>
<dbReference type="PANTHER" id="PTHR48103:SF2">
    <property type="entry name" value="MIDASIN"/>
    <property type="match status" value="1"/>
</dbReference>
<dbReference type="EMBL" id="CAJHUC010002678">
    <property type="protein sequence ID" value="CAD7704177.1"/>
    <property type="molecule type" value="Genomic_DNA"/>
</dbReference>
<dbReference type="PANTHER" id="PTHR48103">
    <property type="entry name" value="MIDASIN-RELATED"/>
    <property type="match status" value="1"/>
</dbReference>
<name>A0A8S1JEJ4_9CHLO</name>
<dbReference type="AlphaFoldDB" id="A0A8S1JEJ4"/>
<gene>
    <name evidence="4" type="ORF">OSTQU699_LOCUS9535</name>
</gene>
<dbReference type="GO" id="GO:0005634">
    <property type="term" value="C:nucleus"/>
    <property type="evidence" value="ECO:0007669"/>
    <property type="project" value="TreeGrafter"/>
</dbReference>
<sequence length="136" mass="15024">DTILLDGGGLKPTYSLRTLCRWLLFVREMSRMYGMRRALYDGAAMAFLTVLNSESAVRMDRLIKQRLAQGPREQAPVVAPREPSGGNHVLFEQFWLEVGDQDIPEGKVSADGSGSAFVLTSSVRKNLQNLARAVAL</sequence>
<organism evidence="4 5">
    <name type="scientific">Ostreobium quekettii</name>
    <dbReference type="NCBI Taxonomy" id="121088"/>
    <lineage>
        <taxon>Eukaryota</taxon>
        <taxon>Viridiplantae</taxon>
        <taxon>Chlorophyta</taxon>
        <taxon>core chlorophytes</taxon>
        <taxon>Ulvophyceae</taxon>
        <taxon>TCBD clade</taxon>
        <taxon>Bryopsidales</taxon>
        <taxon>Ostreobineae</taxon>
        <taxon>Ostreobiaceae</taxon>
        <taxon>Ostreobium</taxon>
    </lineage>
</organism>
<dbReference type="InterPro" id="IPR041190">
    <property type="entry name" value="Midasin_AAA_lid_5"/>
</dbReference>
<proteinExistence type="predicted"/>
<dbReference type="Pfam" id="PF17865">
    <property type="entry name" value="AAA_lid_5"/>
    <property type="match status" value="1"/>
</dbReference>
<dbReference type="GO" id="GO:0000027">
    <property type="term" value="P:ribosomal large subunit assembly"/>
    <property type="evidence" value="ECO:0007669"/>
    <property type="project" value="TreeGrafter"/>
</dbReference>
<evidence type="ECO:0000313" key="4">
    <source>
        <dbReference type="EMBL" id="CAD7704177.1"/>
    </source>
</evidence>
<dbReference type="Proteomes" id="UP000708148">
    <property type="component" value="Unassembled WGS sequence"/>
</dbReference>
<feature type="non-terminal residue" evidence="4">
    <location>
        <position position="1"/>
    </location>
</feature>
<reference evidence="4" key="1">
    <citation type="submission" date="2020-12" db="EMBL/GenBank/DDBJ databases">
        <authorList>
            <person name="Iha C."/>
        </authorList>
    </citation>
    <scope>NUCLEOTIDE SEQUENCE</scope>
</reference>
<keyword evidence="5" id="KW-1185">Reference proteome</keyword>
<feature type="non-terminal residue" evidence="4">
    <location>
        <position position="136"/>
    </location>
</feature>